<dbReference type="Pfam" id="PF07686">
    <property type="entry name" value="V-set"/>
    <property type="match status" value="1"/>
</dbReference>
<evidence type="ECO:0000313" key="3">
    <source>
        <dbReference type="Proteomes" id="UP000257200"/>
    </source>
</evidence>
<protein>
    <recommendedName>
        <fullName evidence="1">Ig-like domain-containing protein</fullName>
    </recommendedName>
</protein>
<dbReference type="InterPro" id="IPR013106">
    <property type="entry name" value="Ig_V-set"/>
</dbReference>
<reference evidence="2" key="1">
    <citation type="submission" date="2025-08" db="UniProtKB">
        <authorList>
            <consortium name="Ensembl"/>
        </authorList>
    </citation>
    <scope>IDENTIFICATION</scope>
</reference>
<dbReference type="SMART" id="SM00409">
    <property type="entry name" value="IG"/>
    <property type="match status" value="1"/>
</dbReference>
<proteinExistence type="predicted"/>
<dbReference type="InterPro" id="IPR036179">
    <property type="entry name" value="Ig-like_dom_sf"/>
</dbReference>
<dbReference type="Proteomes" id="UP000257200">
    <property type="component" value="Unplaced"/>
</dbReference>
<accession>A0A3Q1ET26</accession>
<evidence type="ECO:0000313" key="2">
    <source>
        <dbReference type="Ensembl" id="ENSAPOP00000006777.1"/>
    </source>
</evidence>
<dbReference type="SUPFAM" id="SSF48726">
    <property type="entry name" value="Immunoglobulin"/>
    <property type="match status" value="1"/>
</dbReference>
<dbReference type="Ensembl" id="ENSAPOT00000006070.1">
    <property type="protein sequence ID" value="ENSAPOP00000006777.1"/>
    <property type="gene ID" value="ENSAPOG00000008664.1"/>
</dbReference>
<dbReference type="Gene3D" id="2.60.40.10">
    <property type="entry name" value="Immunoglobulins"/>
    <property type="match status" value="1"/>
</dbReference>
<dbReference type="PANTHER" id="PTHR21063:SF4">
    <property type="entry name" value="CD48 ANTIGEN-RELATED"/>
    <property type="match status" value="1"/>
</dbReference>
<feature type="domain" description="Ig-like" evidence="1">
    <location>
        <begin position="18"/>
        <end position="133"/>
    </location>
</feature>
<dbReference type="InParanoid" id="A0A3Q1ET26"/>
<dbReference type="InterPro" id="IPR003599">
    <property type="entry name" value="Ig_sub"/>
</dbReference>
<evidence type="ECO:0000259" key="1">
    <source>
        <dbReference type="PROSITE" id="PS50835"/>
    </source>
</evidence>
<sequence length="229" mass="26511">VLKILESKNSAGPDNLPPYFLYLAQPVSHICNLFAQNDFLPDSVTAKVGEDVTLDVEDTHLQPEDDLIWSYGPNHTVFITFCNGDLQRIFPDRFQLDQRTGSLTIRSPTVEDARLYECVISNDRGPTWRFNLTVCAEEDAKCVCMCSHQCSVFYKLLKPLVSLFVESFFLQVILYYQRWVVQTHINKGRPDHPQRQHHHHPHHSTQVPFNHWNLVQLSQMIFSKIIFTG</sequence>
<dbReference type="InterPro" id="IPR013783">
    <property type="entry name" value="Ig-like_fold"/>
</dbReference>
<dbReference type="STRING" id="80966.ENSAPOP00000006777"/>
<reference evidence="2" key="2">
    <citation type="submission" date="2025-09" db="UniProtKB">
        <authorList>
            <consortium name="Ensembl"/>
        </authorList>
    </citation>
    <scope>IDENTIFICATION</scope>
</reference>
<organism evidence="2 3">
    <name type="scientific">Acanthochromis polyacanthus</name>
    <name type="common">spiny chromis</name>
    <dbReference type="NCBI Taxonomy" id="80966"/>
    <lineage>
        <taxon>Eukaryota</taxon>
        <taxon>Metazoa</taxon>
        <taxon>Chordata</taxon>
        <taxon>Craniata</taxon>
        <taxon>Vertebrata</taxon>
        <taxon>Euteleostomi</taxon>
        <taxon>Actinopterygii</taxon>
        <taxon>Neopterygii</taxon>
        <taxon>Teleostei</taxon>
        <taxon>Neoteleostei</taxon>
        <taxon>Acanthomorphata</taxon>
        <taxon>Ovalentaria</taxon>
        <taxon>Pomacentridae</taxon>
        <taxon>Acanthochromis</taxon>
    </lineage>
</organism>
<dbReference type="PROSITE" id="PS50835">
    <property type="entry name" value="IG_LIKE"/>
    <property type="match status" value="1"/>
</dbReference>
<dbReference type="InterPro" id="IPR007110">
    <property type="entry name" value="Ig-like_dom"/>
</dbReference>
<dbReference type="GeneTree" id="ENSGT00940000177734"/>
<dbReference type="PANTHER" id="PTHR21063">
    <property type="entry name" value="LFA-3"/>
    <property type="match status" value="1"/>
</dbReference>
<dbReference type="AlphaFoldDB" id="A0A3Q1ET26"/>
<keyword evidence="3" id="KW-1185">Reference proteome</keyword>
<name>A0A3Q1ET26_9TELE</name>